<dbReference type="SMART" id="SM01043">
    <property type="entry name" value="BTAD"/>
    <property type="match status" value="1"/>
</dbReference>
<dbReference type="Pfam" id="PF13191">
    <property type="entry name" value="AAA_16"/>
    <property type="match status" value="1"/>
</dbReference>
<gene>
    <name evidence="8" type="ORF">GKO32_17930</name>
</gene>
<dbReference type="SUPFAM" id="SSF52540">
    <property type="entry name" value="P-loop containing nucleoside triphosphate hydrolases"/>
    <property type="match status" value="1"/>
</dbReference>
<evidence type="ECO:0000256" key="1">
    <source>
        <dbReference type="ARBA" id="ARBA00005820"/>
    </source>
</evidence>
<dbReference type="SMART" id="SM00421">
    <property type="entry name" value="HTH_LUXR"/>
    <property type="match status" value="1"/>
</dbReference>
<comment type="similarity">
    <text evidence="1">Belongs to the AfsR/DnrI/RedD regulatory family.</text>
</comment>
<accession>A0A6N7Z5K9</accession>
<dbReference type="InterPro" id="IPR041664">
    <property type="entry name" value="AAA_16"/>
</dbReference>
<dbReference type="InterPro" id="IPR000792">
    <property type="entry name" value="Tscrpt_reg_LuxR_C"/>
</dbReference>
<dbReference type="PANTHER" id="PTHR35807">
    <property type="entry name" value="TRANSCRIPTIONAL REGULATOR REDD-RELATED"/>
    <property type="match status" value="1"/>
</dbReference>
<evidence type="ECO:0000256" key="4">
    <source>
        <dbReference type="ARBA" id="ARBA00023163"/>
    </source>
</evidence>
<dbReference type="CDD" id="cd15831">
    <property type="entry name" value="BTAD"/>
    <property type="match status" value="1"/>
</dbReference>
<dbReference type="PROSITE" id="PS50043">
    <property type="entry name" value="HTH_LUXR_2"/>
    <property type="match status" value="1"/>
</dbReference>
<evidence type="ECO:0000259" key="6">
    <source>
        <dbReference type="PROSITE" id="PS50043"/>
    </source>
</evidence>
<keyword evidence="9" id="KW-1185">Reference proteome</keyword>
<dbReference type="PROSITE" id="PS51755">
    <property type="entry name" value="OMPR_PHOB"/>
    <property type="match status" value="1"/>
</dbReference>
<dbReference type="CDD" id="cd00383">
    <property type="entry name" value="trans_reg_C"/>
    <property type="match status" value="1"/>
</dbReference>
<keyword evidence="2" id="KW-0805">Transcription regulation</keyword>
<dbReference type="SUPFAM" id="SSF48452">
    <property type="entry name" value="TPR-like"/>
    <property type="match status" value="2"/>
</dbReference>
<evidence type="ECO:0000259" key="7">
    <source>
        <dbReference type="PROSITE" id="PS51755"/>
    </source>
</evidence>
<evidence type="ECO:0000256" key="5">
    <source>
        <dbReference type="PROSITE-ProRule" id="PRU01091"/>
    </source>
</evidence>
<dbReference type="InterPro" id="IPR036388">
    <property type="entry name" value="WH-like_DNA-bd_sf"/>
</dbReference>
<dbReference type="PANTHER" id="PTHR35807:SF1">
    <property type="entry name" value="TRANSCRIPTIONAL REGULATOR REDD"/>
    <property type="match status" value="1"/>
</dbReference>
<dbReference type="GO" id="GO:0003677">
    <property type="term" value="F:DNA binding"/>
    <property type="evidence" value="ECO:0007669"/>
    <property type="project" value="UniProtKB-UniRule"/>
</dbReference>
<dbReference type="InterPro" id="IPR001867">
    <property type="entry name" value="OmpR/PhoB-type_DNA-bd"/>
</dbReference>
<dbReference type="InterPro" id="IPR011990">
    <property type="entry name" value="TPR-like_helical_dom_sf"/>
</dbReference>
<dbReference type="SMART" id="SM00862">
    <property type="entry name" value="Trans_reg_C"/>
    <property type="match status" value="1"/>
</dbReference>
<dbReference type="Pfam" id="PF00196">
    <property type="entry name" value="GerE"/>
    <property type="match status" value="1"/>
</dbReference>
<dbReference type="Gene3D" id="1.10.10.10">
    <property type="entry name" value="Winged helix-like DNA-binding domain superfamily/Winged helix DNA-binding domain"/>
    <property type="match status" value="2"/>
</dbReference>
<evidence type="ECO:0000256" key="3">
    <source>
        <dbReference type="ARBA" id="ARBA00023125"/>
    </source>
</evidence>
<reference evidence="8 9" key="1">
    <citation type="submission" date="2019-11" db="EMBL/GenBank/DDBJ databases">
        <title>Draft genome of Amycolatopsis RM579.</title>
        <authorList>
            <person name="Duangmal K."/>
            <person name="Mingma R."/>
        </authorList>
    </citation>
    <scope>NUCLEOTIDE SEQUENCE [LARGE SCALE GENOMIC DNA]</scope>
    <source>
        <strain evidence="8 9">RM579</strain>
    </source>
</reference>
<dbReference type="Pfam" id="PF03704">
    <property type="entry name" value="BTAD"/>
    <property type="match status" value="1"/>
</dbReference>
<dbReference type="InterPro" id="IPR051677">
    <property type="entry name" value="AfsR-DnrI-RedD_regulator"/>
</dbReference>
<dbReference type="GO" id="GO:0006355">
    <property type="term" value="P:regulation of DNA-templated transcription"/>
    <property type="evidence" value="ECO:0007669"/>
    <property type="project" value="InterPro"/>
</dbReference>
<dbReference type="EMBL" id="WMBA01000026">
    <property type="protein sequence ID" value="MTD55840.1"/>
    <property type="molecule type" value="Genomic_DNA"/>
</dbReference>
<dbReference type="InterPro" id="IPR005158">
    <property type="entry name" value="BTAD"/>
</dbReference>
<protein>
    <submittedName>
        <fullName evidence="8">AAA family ATPase</fullName>
    </submittedName>
</protein>
<proteinExistence type="inferred from homology"/>
<organism evidence="8 9">
    <name type="scientific">Amycolatopsis pithecellobii</name>
    <dbReference type="NCBI Taxonomy" id="664692"/>
    <lineage>
        <taxon>Bacteria</taxon>
        <taxon>Bacillati</taxon>
        <taxon>Actinomycetota</taxon>
        <taxon>Actinomycetes</taxon>
        <taxon>Pseudonocardiales</taxon>
        <taxon>Pseudonocardiaceae</taxon>
        <taxon>Amycolatopsis</taxon>
    </lineage>
</organism>
<dbReference type="AlphaFoldDB" id="A0A6N7Z5K9"/>
<dbReference type="Gene3D" id="1.25.40.10">
    <property type="entry name" value="Tetratricopeptide repeat domain"/>
    <property type="match status" value="2"/>
</dbReference>
<name>A0A6N7Z5K9_9PSEU</name>
<evidence type="ECO:0000256" key="2">
    <source>
        <dbReference type="ARBA" id="ARBA00023015"/>
    </source>
</evidence>
<feature type="DNA-binding region" description="OmpR/PhoB-type" evidence="5">
    <location>
        <begin position="1"/>
        <end position="95"/>
    </location>
</feature>
<dbReference type="Proteomes" id="UP000440096">
    <property type="component" value="Unassembled WGS sequence"/>
</dbReference>
<dbReference type="Pfam" id="PF00486">
    <property type="entry name" value="Trans_reg_C"/>
    <property type="match status" value="1"/>
</dbReference>
<dbReference type="GO" id="GO:0000160">
    <property type="term" value="P:phosphorelay signal transduction system"/>
    <property type="evidence" value="ECO:0007669"/>
    <property type="project" value="InterPro"/>
</dbReference>
<keyword evidence="4" id="KW-0804">Transcription</keyword>
<evidence type="ECO:0000313" key="9">
    <source>
        <dbReference type="Proteomes" id="UP000440096"/>
    </source>
</evidence>
<dbReference type="PROSITE" id="PS00622">
    <property type="entry name" value="HTH_LUXR_1"/>
    <property type="match status" value="1"/>
</dbReference>
<feature type="domain" description="OmpR/PhoB-type" evidence="7">
    <location>
        <begin position="1"/>
        <end position="95"/>
    </location>
</feature>
<dbReference type="InterPro" id="IPR027417">
    <property type="entry name" value="P-loop_NTPase"/>
</dbReference>
<feature type="domain" description="HTH luxR-type" evidence="6">
    <location>
        <begin position="1147"/>
        <end position="1212"/>
    </location>
</feature>
<comment type="caution">
    <text evidence="8">The sequence shown here is derived from an EMBL/GenBank/DDBJ whole genome shotgun (WGS) entry which is preliminary data.</text>
</comment>
<keyword evidence="3 5" id="KW-0238">DNA-binding</keyword>
<evidence type="ECO:0000313" key="8">
    <source>
        <dbReference type="EMBL" id="MTD55840.1"/>
    </source>
</evidence>
<dbReference type="InterPro" id="IPR016032">
    <property type="entry name" value="Sig_transdc_resp-reg_C-effctor"/>
</dbReference>
<dbReference type="PRINTS" id="PR00038">
    <property type="entry name" value="HTHLUXR"/>
</dbReference>
<dbReference type="SUPFAM" id="SSF46894">
    <property type="entry name" value="C-terminal effector domain of the bipartite response regulators"/>
    <property type="match status" value="2"/>
</dbReference>
<dbReference type="CDD" id="cd06170">
    <property type="entry name" value="LuxR_C_like"/>
    <property type="match status" value="1"/>
</dbReference>
<sequence>MELLGPIRAWRGPTELKLGPARQRAVLAVLAVRAGLTVSRADLISAVWGHSAPASVDGSIHTYVSGLRRALEPDRERWAASTVLVSSPAGYTLRIKPEDVDAVAFERLVAQARQQQPATLGALDEALGLWGGDPLSGVPGPFAEREHARLTELRLTALELRAEAVLALGEHHEIAAELTALAQEFPLRERIRELLMLAMYRSGQPTEALEVFRDTRTTLVDELGIEPGAALQRLHAQILAQDPSLDAPASESAFGGSAGPKKGVPDRLFVLPTSVSRRLASGVRSAFIGRAAELETLRGLVDDVCDGRGGTAWVEGDFGIGKSELLTNALFDVRGRGCQIGWALADELSTRIPLQVMSACLGVEKTPDLYEYRPTSNVWGEQDPALAAVGRMLALVDELCAQAPLILVIDDIQWADEASVLLWHRLVAATRQLPLLLIAAARPVPRSAQLVRLRQAIDDRSGAVLSLRPLSSAQALELHESLIGAQAGPDLRNLVDRTTGNPLYVTELTEALLRENAVVTTVGVADLADAGYTAPRSLVDTIRRHLDVLPAGVHEVLRWAALLGTQFTVTDIAAVAGKRPSELLTVFEQAVAANVIVDSDTHLAFRHPLLRQAYYDGIPAGARAGLHRQAAEALAGVGAPVSRVAEQIAAIHVTDPWVLQWLVDNHEAVSNRAPLIAADLLKHALETCPDTDPRREVLAAALVKVVFRLDQEPVKEAETALAISTDPCRKAEMRQLLAAIRYRRGEAEQAVDVLAGAVDDPAVPELWRRRHKHLLANFRRGGLDDLDAAESAGHKALNMAGGDDYLTAHALQTLWLVASVRRDHEAALEHIDKAIAVVDNTDKLADLKMDLLDNRVFTLQNLDRLDEAGESLRTARRIASEHSFVNTLQVPAAVHNYWTGNWNEALVELDSVTEDGPAITFFGLREPPATALLLHGVSALIAGQRGDTVRAAADLDAVNEYAPVTSSERENVDFLLFAQSLALTQRGDAESALRVLEPMLNPEFSPMMLRHQWLPWIVRTALDAGDRDRALRAVRICEAEAEKERVVARASVAAKWCRGMVERDAAQVLAAAAHYRQVGRIVELANAQEDAAALLAAQGDLAAAQTSFDEATDVYADLSARWNLERAQARLSRFGIRRRAMAAPPRSQQGWDSLSPVEVDIARLVATGYPNPAIAAQLGLPRRTVQAHVARLLAKLDTASRDLLGRGIGDVR</sequence>